<dbReference type="RefSeq" id="WP_157926255.1">
    <property type="nucleotide sequence ID" value="NZ_CP138495.1"/>
</dbReference>
<accession>A0A2H1EBD5</accession>
<proteinExistence type="predicted"/>
<protein>
    <submittedName>
        <fullName evidence="1">Uncharacterized protein</fullName>
    </submittedName>
</protein>
<dbReference type="AlphaFoldDB" id="A0A2H1EBD5"/>
<evidence type="ECO:0000313" key="2">
    <source>
        <dbReference type="Proteomes" id="UP000231564"/>
    </source>
</evidence>
<organism evidence="1 2">
    <name type="scientific">Tenacibaculum maritimum NCIMB 2154</name>
    <dbReference type="NCBI Taxonomy" id="1349785"/>
    <lineage>
        <taxon>Bacteria</taxon>
        <taxon>Pseudomonadati</taxon>
        <taxon>Bacteroidota</taxon>
        <taxon>Flavobacteriia</taxon>
        <taxon>Flavobacteriales</taxon>
        <taxon>Flavobacteriaceae</taxon>
        <taxon>Tenacibaculum</taxon>
    </lineage>
</organism>
<dbReference type="EMBL" id="LT634361">
    <property type="protein sequence ID" value="SFZ83858.1"/>
    <property type="molecule type" value="Genomic_DNA"/>
</dbReference>
<keyword evidence="2" id="KW-1185">Reference proteome</keyword>
<sequence length="57" mass="6104">MKKEQTSLLVALAAKLKKEQTSKEAAIASLSSAGIITKKGKMTKSFPNLERVLSVAE</sequence>
<dbReference type="Proteomes" id="UP000231564">
    <property type="component" value="Chromosome MARIT"/>
</dbReference>
<dbReference type="GeneID" id="47724655"/>
<gene>
    <name evidence="1" type="ORF">MARIT_2299</name>
</gene>
<name>A0A2H1EBD5_9FLAO</name>
<dbReference type="KEGG" id="tmar:MARIT_2299"/>
<evidence type="ECO:0000313" key="1">
    <source>
        <dbReference type="EMBL" id="SFZ83858.1"/>
    </source>
</evidence>
<reference evidence="1 2" key="1">
    <citation type="submission" date="2016-11" db="EMBL/GenBank/DDBJ databases">
        <authorList>
            <person name="Jaros S."/>
            <person name="Januszkiewicz K."/>
            <person name="Wedrychowicz H."/>
        </authorList>
    </citation>
    <scope>NUCLEOTIDE SEQUENCE [LARGE SCALE GENOMIC DNA]</scope>
    <source>
        <strain evidence="1">NCIMB 2154T</strain>
    </source>
</reference>